<dbReference type="InterPro" id="IPR056666">
    <property type="entry name" value="DrmE_C"/>
</dbReference>
<reference evidence="2 3" key="1">
    <citation type="submission" date="2011-09" db="EMBL/GenBank/DDBJ databases">
        <title>The Genome Sequence of Bacillus smithii 7_3_47FAA.</title>
        <authorList>
            <consortium name="The Broad Institute Genome Sequencing Platform"/>
            <person name="Earl A."/>
            <person name="Ward D."/>
            <person name="Feldgarden M."/>
            <person name="Gevers D."/>
            <person name="Daigneault M."/>
            <person name="Strauss J."/>
            <person name="Allen-Vercoe E."/>
            <person name="Young S.K."/>
            <person name="Zeng Q."/>
            <person name="Gargeya S."/>
            <person name="Fitzgerald M."/>
            <person name="Haas B."/>
            <person name="Abouelleil A."/>
            <person name="Alvarado L."/>
            <person name="Arachchi H.M."/>
            <person name="Berlin A."/>
            <person name="Brown A."/>
            <person name="Chapman S.B."/>
            <person name="Chen Z."/>
            <person name="Dunbar C."/>
            <person name="Freedman E."/>
            <person name="Gearin G."/>
            <person name="Goldberg J."/>
            <person name="Griggs A."/>
            <person name="Gujja S."/>
            <person name="Heiman D."/>
            <person name="Howarth C."/>
            <person name="Larson L."/>
            <person name="Lui A."/>
            <person name="MacDonald P.J.P."/>
            <person name="Montmayeur A."/>
            <person name="Murphy C."/>
            <person name="Neiman D."/>
            <person name="Pearson M."/>
            <person name="Priest M."/>
            <person name="Roberts A."/>
            <person name="Saif S."/>
            <person name="Shea T."/>
            <person name="Shenoy N."/>
            <person name="Sisk P."/>
            <person name="Stolte C."/>
            <person name="Sykes S."/>
            <person name="Wortman J."/>
            <person name="Nusbaum C."/>
            <person name="Birren B."/>
        </authorList>
    </citation>
    <scope>NUCLEOTIDE SEQUENCE [LARGE SCALE GENOMIC DNA]</scope>
    <source>
        <strain evidence="2 3">7_3_47FAA</strain>
    </source>
</reference>
<gene>
    <name evidence="2" type="ORF">HMPREF1015_01266</name>
</gene>
<dbReference type="RefSeq" id="WP_003352682.1">
    <property type="nucleotide sequence ID" value="NZ_JH414740.1"/>
</dbReference>
<evidence type="ECO:0000259" key="1">
    <source>
        <dbReference type="Pfam" id="PF24957"/>
    </source>
</evidence>
<dbReference type="Proteomes" id="UP000011747">
    <property type="component" value="Unassembled WGS sequence"/>
</dbReference>
<evidence type="ECO:0000313" key="2">
    <source>
        <dbReference type="EMBL" id="EHL79385.1"/>
    </source>
</evidence>
<dbReference type="AlphaFoldDB" id="G9QHK7"/>
<dbReference type="Pfam" id="PF24957">
    <property type="entry name" value="DrmE_C"/>
    <property type="match status" value="1"/>
</dbReference>
<proteinExistence type="predicted"/>
<evidence type="ECO:0000313" key="3">
    <source>
        <dbReference type="Proteomes" id="UP000011747"/>
    </source>
</evidence>
<keyword evidence="3" id="KW-1185">Reference proteome</keyword>
<organism evidence="2 3">
    <name type="scientific">Bacillus smithii 7_3_47FAA</name>
    <dbReference type="NCBI Taxonomy" id="665952"/>
    <lineage>
        <taxon>Bacteria</taxon>
        <taxon>Bacillati</taxon>
        <taxon>Bacillota</taxon>
        <taxon>Bacilli</taxon>
        <taxon>Bacillales</taxon>
        <taxon>Bacillaceae</taxon>
        <taxon>Bacillus</taxon>
    </lineage>
</organism>
<feature type="domain" description="DISARM protein DrmE C-terminal" evidence="1">
    <location>
        <begin position="284"/>
        <end position="452"/>
    </location>
</feature>
<dbReference type="PATRIC" id="fig|665952.3.peg.412"/>
<accession>G9QHK7</accession>
<dbReference type="HOGENOM" id="CLU_537099_0_0_9"/>
<protein>
    <recommendedName>
        <fullName evidence="1">DISARM protein DrmE C-terminal domain-containing protein</fullName>
    </recommendedName>
</protein>
<comment type="caution">
    <text evidence="2">The sequence shown here is derived from an EMBL/GenBank/DDBJ whole genome shotgun (WGS) entry which is preliminary data.</text>
</comment>
<name>G9QHK7_9BACI</name>
<dbReference type="EMBL" id="ACWF01000016">
    <property type="protein sequence ID" value="EHL79385.1"/>
    <property type="molecule type" value="Genomic_DNA"/>
</dbReference>
<sequence>MFFSNLLKLYDINSVRVSFKHVYSKELDEYAKIIHQFHQEIKFKYENSEDLLEVLRILKKSLFNYVRSLQPYNKVLDEELNKQILKSLYRIKNSYPTLLDNIISPIAKTLYALTHLPDNQLYKFLCDYINESARIGMRIAIVSKRNISYEEQTIINQSINTHVIIKYFSIHSFMKNLETFDEIIYLGNSQYFGDYATNTFKGKHITFITYSFFSNKMQKKNVFDQINANASYSTLFQHVVIDNPITQKEFFSITEEKEELTTNINKYVENIKEKEHHQYDVVDASVVYLENDRILFVPIHSKIRIFDPDSPKELIKQIESKELEEDDYIILRNDRDTKLIAEVADQEILKERAVNYRQLQKKWKKHLIYNVRRKGYKRVGEILKNKYHVSTASAASVRNWCSEESICPIELPKILKAFKYEEQKIKKIVEAMKEIQQAHRKAGRIISSKLMNELSINIVNELRMNGYFTFESKEFDGASFNIERVVAIDNSKHLVSSHNIMKPLNIG</sequence>